<dbReference type="Gramene" id="OIV95669">
    <property type="protein sequence ID" value="OIV95669"/>
    <property type="gene ID" value="TanjilG_01463"/>
</dbReference>
<sequence>MGPHAPQPLLNGPTNPTPLDLSVSSQLLALPSTTGNTLNADSLSFGPTRDSHVTLKAPQFSNNFMPSLHHPTLNTSADPRVLGNVPINAPMAPLVHPSIQFIKKAPSLPQPLDLEPIPSNSSHVEAMHSPQIPSIFIDLEDKVIFGELCNDRDPIAETHTKMPNRVKKKPNWMKNYI</sequence>
<name>A0A4P1QVT7_LUPAN</name>
<gene>
    <name evidence="1" type="ORF">TanjilG_01463</name>
</gene>
<dbReference type="AlphaFoldDB" id="A0A4P1QVT7"/>
<evidence type="ECO:0000313" key="2">
    <source>
        <dbReference type="Proteomes" id="UP000188354"/>
    </source>
</evidence>
<protein>
    <submittedName>
        <fullName evidence="1">Uncharacterized protein</fullName>
    </submittedName>
</protein>
<keyword evidence="2" id="KW-1185">Reference proteome</keyword>
<evidence type="ECO:0000313" key="1">
    <source>
        <dbReference type="EMBL" id="OIV95669.1"/>
    </source>
</evidence>
<proteinExistence type="predicted"/>
<dbReference type="Proteomes" id="UP000188354">
    <property type="component" value="Chromosome LG16"/>
</dbReference>
<dbReference type="EMBL" id="CM007376">
    <property type="protein sequence ID" value="OIV95669.1"/>
    <property type="molecule type" value="Genomic_DNA"/>
</dbReference>
<organism evidence="1 2">
    <name type="scientific">Lupinus angustifolius</name>
    <name type="common">Narrow-leaved blue lupine</name>
    <dbReference type="NCBI Taxonomy" id="3871"/>
    <lineage>
        <taxon>Eukaryota</taxon>
        <taxon>Viridiplantae</taxon>
        <taxon>Streptophyta</taxon>
        <taxon>Embryophyta</taxon>
        <taxon>Tracheophyta</taxon>
        <taxon>Spermatophyta</taxon>
        <taxon>Magnoliopsida</taxon>
        <taxon>eudicotyledons</taxon>
        <taxon>Gunneridae</taxon>
        <taxon>Pentapetalae</taxon>
        <taxon>rosids</taxon>
        <taxon>fabids</taxon>
        <taxon>Fabales</taxon>
        <taxon>Fabaceae</taxon>
        <taxon>Papilionoideae</taxon>
        <taxon>50 kb inversion clade</taxon>
        <taxon>genistoids sensu lato</taxon>
        <taxon>core genistoids</taxon>
        <taxon>Genisteae</taxon>
        <taxon>Lupinus</taxon>
    </lineage>
</organism>
<accession>A0A4P1QVT7</accession>
<reference evidence="1 2" key="1">
    <citation type="journal article" date="2017" name="Plant Biotechnol. J.">
        <title>A comprehensive draft genome sequence for lupin (Lupinus angustifolius), an emerging health food: insights into plant-microbe interactions and legume evolution.</title>
        <authorList>
            <person name="Hane J.K."/>
            <person name="Ming Y."/>
            <person name="Kamphuis L.G."/>
            <person name="Nelson M.N."/>
            <person name="Garg G."/>
            <person name="Atkins C.A."/>
            <person name="Bayer P.E."/>
            <person name="Bravo A."/>
            <person name="Bringans S."/>
            <person name="Cannon S."/>
            <person name="Edwards D."/>
            <person name="Foley R."/>
            <person name="Gao L.L."/>
            <person name="Harrison M.J."/>
            <person name="Huang W."/>
            <person name="Hurgobin B."/>
            <person name="Li S."/>
            <person name="Liu C.W."/>
            <person name="McGrath A."/>
            <person name="Morahan G."/>
            <person name="Murray J."/>
            <person name="Weller J."/>
            <person name="Jian J."/>
            <person name="Singh K.B."/>
        </authorList>
    </citation>
    <scope>NUCLEOTIDE SEQUENCE [LARGE SCALE GENOMIC DNA]</scope>
    <source>
        <strain evidence="2">cv. Tanjil</strain>
        <tissue evidence="1">Whole plant</tissue>
    </source>
</reference>